<evidence type="ECO:0000313" key="2">
    <source>
        <dbReference type="Proteomes" id="UP000799436"/>
    </source>
</evidence>
<dbReference type="Gene3D" id="1.25.40.10">
    <property type="entry name" value="Tetratricopeptide repeat domain"/>
    <property type="match status" value="1"/>
</dbReference>
<sequence>LDTKQKQAAPEPLRTADYASWTSLMMSLGCMEHELGNPSTYEAITRELVESGPNDTKNMPALQSLSWLFEDTGRYAEAEAAAREVLLWMEQHPLLGRDSPQALGCMRLLAKSRWKQKRYAEADDWHSQCQLAIARMREGKFAKYCDEE</sequence>
<protein>
    <recommendedName>
        <fullName evidence="3">MalT-like TPR region domain-containing protein</fullName>
    </recommendedName>
</protein>
<dbReference type="OrthoDB" id="3913903at2759"/>
<evidence type="ECO:0008006" key="3">
    <source>
        <dbReference type="Google" id="ProtNLM"/>
    </source>
</evidence>
<dbReference type="EMBL" id="ML995818">
    <property type="protein sequence ID" value="KAF2771675.1"/>
    <property type="molecule type" value="Genomic_DNA"/>
</dbReference>
<dbReference type="AlphaFoldDB" id="A0A6G1LFN3"/>
<gene>
    <name evidence="1" type="ORF">EJ03DRAFT_252824</name>
</gene>
<feature type="non-terminal residue" evidence="1">
    <location>
        <position position="148"/>
    </location>
</feature>
<accession>A0A6G1LFN3</accession>
<organism evidence="1 2">
    <name type="scientific">Teratosphaeria nubilosa</name>
    <dbReference type="NCBI Taxonomy" id="161662"/>
    <lineage>
        <taxon>Eukaryota</taxon>
        <taxon>Fungi</taxon>
        <taxon>Dikarya</taxon>
        <taxon>Ascomycota</taxon>
        <taxon>Pezizomycotina</taxon>
        <taxon>Dothideomycetes</taxon>
        <taxon>Dothideomycetidae</taxon>
        <taxon>Mycosphaerellales</taxon>
        <taxon>Teratosphaeriaceae</taxon>
        <taxon>Teratosphaeria</taxon>
    </lineage>
</organism>
<proteinExistence type="predicted"/>
<dbReference type="SUPFAM" id="SSF48452">
    <property type="entry name" value="TPR-like"/>
    <property type="match status" value="1"/>
</dbReference>
<dbReference type="InterPro" id="IPR011990">
    <property type="entry name" value="TPR-like_helical_dom_sf"/>
</dbReference>
<evidence type="ECO:0000313" key="1">
    <source>
        <dbReference type="EMBL" id="KAF2771675.1"/>
    </source>
</evidence>
<dbReference type="Proteomes" id="UP000799436">
    <property type="component" value="Unassembled WGS sequence"/>
</dbReference>
<feature type="non-terminal residue" evidence="1">
    <location>
        <position position="1"/>
    </location>
</feature>
<keyword evidence="2" id="KW-1185">Reference proteome</keyword>
<name>A0A6G1LFN3_9PEZI</name>
<reference evidence="1" key="1">
    <citation type="journal article" date="2020" name="Stud. Mycol.">
        <title>101 Dothideomycetes genomes: a test case for predicting lifestyles and emergence of pathogens.</title>
        <authorList>
            <person name="Haridas S."/>
            <person name="Albert R."/>
            <person name="Binder M."/>
            <person name="Bloem J."/>
            <person name="Labutti K."/>
            <person name="Salamov A."/>
            <person name="Andreopoulos B."/>
            <person name="Baker S."/>
            <person name="Barry K."/>
            <person name="Bills G."/>
            <person name="Bluhm B."/>
            <person name="Cannon C."/>
            <person name="Castanera R."/>
            <person name="Culley D."/>
            <person name="Daum C."/>
            <person name="Ezra D."/>
            <person name="Gonzalez J."/>
            <person name="Henrissat B."/>
            <person name="Kuo A."/>
            <person name="Liang C."/>
            <person name="Lipzen A."/>
            <person name="Lutzoni F."/>
            <person name="Magnuson J."/>
            <person name="Mondo S."/>
            <person name="Nolan M."/>
            <person name="Ohm R."/>
            <person name="Pangilinan J."/>
            <person name="Park H.-J."/>
            <person name="Ramirez L."/>
            <person name="Alfaro M."/>
            <person name="Sun H."/>
            <person name="Tritt A."/>
            <person name="Yoshinaga Y."/>
            <person name="Zwiers L.-H."/>
            <person name="Turgeon B."/>
            <person name="Goodwin S."/>
            <person name="Spatafora J."/>
            <person name="Crous P."/>
            <person name="Grigoriev I."/>
        </authorList>
    </citation>
    <scope>NUCLEOTIDE SEQUENCE</scope>
    <source>
        <strain evidence="1">CBS 116005</strain>
    </source>
</reference>